<proteinExistence type="predicted"/>
<keyword evidence="2" id="KW-0732">Signal</keyword>
<dbReference type="InterPro" id="IPR032675">
    <property type="entry name" value="LRR_dom_sf"/>
</dbReference>
<dbReference type="RefSeq" id="XP_051863252.1">
    <property type="nucleotide sequence ID" value="XM_052007292.1"/>
</dbReference>
<evidence type="ECO:0000256" key="2">
    <source>
        <dbReference type="SAM" id="SignalP"/>
    </source>
</evidence>
<sequence>MTLNNKQPHSTIYQKCIKMKLVILFLTLIRMVTQGIENCGCHLISNQNERTADCSNRFEINYDCLSHFKPTELTLKNNGLTEIPPQLFHYNFNNVQQLDLSYNAIKNLPDNSMHFLEDLKTFNVSCNSLKNPLELLAIRNDVEIFIANNVFKCNCEEPKLFELNERIKKQKKQKTTLYCLRDDLDETQKSIALTAKCNIPEEPQKHWKQKAIQMGKVVIICFAILIFAQIIQDLWYACRETQKTKNDTQTEQLIV</sequence>
<keyword evidence="1" id="KW-1133">Transmembrane helix</keyword>
<feature type="transmembrane region" description="Helical" evidence="1">
    <location>
        <begin position="217"/>
        <end position="236"/>
    </location>
</feature>
<organism evidence="3 5">
    <name type="scientific">Drosophila albomicans</name>
    <name type="common">Fruit fly</name>
    <dbReference type="NCBI Taxonomy" id="7291"/>
    <lineage>
        <taxon>Eukaryota</taxon>
        <taxon>Metazoa</taxon>
        <taxon>Ecdysozoa</taxon>
        <taxon>Arthropoda</taxon>
        <taxon>Hexapoda</taxon>
        <taxon>Insecta</taxon>
        <taxon>Pterygota</taxon>
        <taxon>Neoptera</taxon>
        <taxon>Endopterygota</taxon>
        <taxon>Diptera</taxon>
        <taxon>Brachycera</taxon>
        <taxon>Muscomorpha</taxon>
        <taxon>Ephydroidea</taxon>
        <taxon>Drosophilidae</taxon>
        <taxon>Drosophila</taxon>
    </lineage>
</organism>
<gene>
    <name evidence="4 5" type="primary">LOC117574602</name>
</gene>
<dbReference type="Proteomes" id="UP000515160">
    <property type="component" value="Chromosome 2R"/>
</dbReference>
<dbReference type="RefSeq" id="XP_051863251.1">
    <property type="nucleotide sequence ID" value="XM_052007291.1"/>
</dbReference>
<dbReference type="Pfam" id="PF13855">
    <property type="entry name" value="LRR_8"/>
    <property type="match status" value="1"/>
</dbReference>
<keyword evidence="3" id="KW-1185">Reference proteome</keyword>
<reference evidence="4 5" key="1">
    <citation type="submission" date="2025-04" db="UniProtKB">
        <authorList>
            <consortium name="RefSeq"/>
        </authorList>
    </citation>
    <scope>IDENTIFICATION</scope>
    <source>
        <strain evidence="4 5">15112-1751.03</strain>
        <tissue evidence="4 5">Whole Adult</tissue>
    </source>
</reference>
<keyword evidence="1" id="KW-0812">Transmembrane</keyword>
<feature type="signal peptide" evidence="2">
    <location>
        <begin position="1"/>
        <end position="35"/>
    </location>
</feature>
<keyword evidence="1" id="KW-0472">Membrane</keyword>
<dbReference type="OrthoDB" id="676979at2759"/>
<dbReference type="Gene3D" id="3.80.10.10">
    <property type="entry name" value="Ribonuclease Inhibitor"/>
    <property type="match status" value="1"/>
</dbReference>
<dbReference type="SUPFAM" id="SSF52058">
    <property type="entry name" value="L domain-like"/>
    <property type="match status" value="1"/>
</dbReference>
<dbReference type="GeneID" id="117574602"/>
<feature type="chain" id="PRO_5044697907" evidence="2">
    <location>
        <begin position="36"/>
        <end position="255"/>
    </location>
</feature>
<dbReference type="PROSITE" id="PS51450">
    <property type="entry name" value="LRR"/>
    <property type="match status" value="1"/>
</dbReference>
<name>A0A9C6TB41_DROAB</name>
<evidence type="ECO:0000313" key="3">
    <source>
        <dbReference type="Proteomes" id="UP000515160"/>
    </source>
</evidence>
<protein>
    <submittedName>
        <fullName evidence="4">Uncharacterized protein LOC117574602 isoform X1</fullName>
    </submittedName>
    <submittedName>
        <fullName evidence="5">Uncharacterized protein LOC117574602 isoform X2</fullName>
    </submittedName>
</protein>
<accession>A0A9C6TB41</accession>
<evidence type="ECO:0000313" key="5">
    <source>
        <dbReference type="RefSeq" id="XP_051863252.1"/>
    </source>
</evidence>
<dbReference type="InterPro" id="IPR001611">
    <property type="entry name" value="Leu-rich_rpt"/>
</dbReference>
<evidence type="ECO:0000313" key="4">
    <source>
        <dbReference type="RefSeq" id="XP_051863251.1"/>
    </source>
</evidence>
<dbReference type="AlphaFoldDB" id="A0A9C6TB41"/>
<evidence type="ECO:0000256" key="1">
    <source>
        <dbReference type="SAM" id="Phobius"/>
    </source>
</evidence>